<dbReference type="Gene3D" id="3.40.50.300">
    <property type="entry name" value="P-loop containing nucleotide triphosphate hydrolases"/>
    <property type="match status" value="1"/>
</dbReference>
<dbReference type="Pfam" id="PF01715">
    <property type="entry name" value="IPPT"/>
    <property type="match status" value="1"/>
</dbReference>
<dbReference type="SUPFAM" id="SSF52540">
    <property type="entry name" value="P-loop containing nucleoside triphosphate hydrolases"/>
    <property type="match status" value="1"/>
</dbReference>
<dbReference type="AlphaFoldDB" id="A0A9Q1HXR5"/>
<dbReference type="GO" id="GO:0005524">
    <property type="term" value="F:ATP binding"/>
    <property type="evidence" value="ECO:0007669"/>
    <property type="project" value="UniProtKB-KW"/>
</dbReference>
<dbReference type="InterPro" id="IPR039657">
    <property type="entry name" value="Dimethylallyltransferase"/>
</dbReference>
<dbReference type="InterPro" id="IPR027417">
    <property type="entry name" value="P-loop_NTPase"/>
</dbReference>
<comment type="caution">
    <text evidence="5">The sequence shown here is derived from an EMBL/GenBank/DDBJ whole genome shotgun (WGS) entry which is preliminary data.</text>
</comment>
<protein>
    <submittedName>
        <fullName evidence="5">Uncharacterized protein</fullName>
    </submittedName>
</protein>
<keyword evidence="6" id="KW-1185">Reference proteome</keyword>
<keyword evidence="4" id="KW-0067">ATP-binding</keyword>
<dbReference type="OrthoDB" id="775260at2759"/>
<evidence type="ECO:0000313" key="5">
    <source>
        <dbReference type="EMBL" id="KAJ8268239.1"/>
    </source>
</evidence>
<dbReference type="GO" id="GO:0005739">
    <property type="term" value="C:mitochondrion"/>
    <property type="evidence" value="ECO:0007669"/>
    <property type="project" value="TreeGrafter"/>
</dbReference>
<organism evidence="5 6">
    <name type="scientific">Conger conger</name>
    <name type="common">Conger eel</name>
    <name type="synonym">Muraena conger</name>
    <dbReference type="NCBI Taxonomy" id="82655"/>
    <lineage>
        <taxon>Eukaryota</taxon>
        <taxon>Metazoa</taxon>
        <taxon>Chordata</taxon>
        <taxon>Craniata</taxon>
        <taxon>Vertebrata</taxon>
        <taxon>Euteleostomi</taxon>
        <taxon>Actinopterygii</taxon>
        <taxon>Neopterygii</taxon>
        <taxon>Teleostei</taxon>
        <taxon>Anguilliformes</taxon>
        <taxon>Congridae</taxon>
        <taxon>Conger</taxon>
    </lineage>
</organism>
<comment type="similarity">
    <text evidence="1">Belongs to the IPP transferase family.</text>
</comment>
<gene>
    <name evidence="5" type="ORF">COCON_G00134110</name>
</gene>
<dbReference type="Proteomes" id="UP001152803">
    <property type="component" value="Unassembled WGS sequence"/>
</dbReference>
<dbReference type="PANTHER" id="PTHR11088">
    <property type="entry name" value="TRNA DIMETHYLALLYLTRANSFERASE"/>
    <property type="match status" value="1"/>
</dbReference>
<dbReference type="EMBL" id="JAFJMO010000009">
    <property type="protein sequence ID" value="KAJ8268239.1"/>
    <property type="molecule type" value="Genomic_DNA"/>
</dbReference>
<keyword evidence="3" id="KW-0547">Nucleotide-binding</keyword>
<proteinExistence type="inferred from homology"/>
<evidence type="ECO:0000256" key="4">
    <source>
        <dbReference type="ARBA" id="ARBA00022840"/>
    </source>
</evidence>
<dbReference type="PANTHER" id="PTHR11088:SF89">
    <property type="entry name" value="TRNA DIMETHYLALLYLTRANSFERASE"/>
    <property type="match status" value="1"/>
</dbReference>
<reference evidence="5" key="1">
    <citation type="journal article" date="2023" name="Science">
        <title>Genome structures resolve the early diversification of teleost fishes.</title>
        <authorList>
            <person name="Parey E."/>
            <person name="Louis A."/>
            <person name="Montfort J."/>
            <person name="Bouchez O."/>
            <person name="Roques C."/>
            <person name="Iampietro C."/>
            <person name="Lluch J."/>
            <person name="Castinel A."/>
            <person name="Donnadieu C."/>
            <person name="Desvignes T."/>
            <person name="Floi Bucao C."/>
            <person name="Jouanno E."/>
            <person name="Wen M."/>
            <person name="Mejri S."/>
            <person name="Dirks R."/>
            <person name="Jansen H."/>
            <person name="Henkel C."/>
            <person name="Chen W.J."/>
            <person name="Zahm M."/>
            <person name="Cabau C."/>
            <person name="Klopp C."/>
            <person name="Thompson A.W."/>
            <person name="Robinson-Rechavi M."/>
            <person name="Braasch I."/>
            <person name="Lecointre G."/>
            <person name="Bobe J."/>
            <person name="Postlethwait J.H."/>
            <person name="Berthelot C."/>
            <person name="Roest Crollius H."/>
            <person name="Guiguen Y."/>
        </authorList>
    </citation>
    <scope>NUCLEOTIDE SEQUENCE</scope>
    <source>
        <strain evidence="5">Concon-B</strain>
    </source>
</reference>
<sequence length="106" mass="11590">MMAVASLVMRTSKRSILPPLVVILGATGTGKSKLAIEIGKRLEGEIISADSMQIYQGLDIITNKVTAEEQAQCAHHMISFVDPLVTNYTVVDFRNKALSLISYLPR</sequence>
<dbReference type="GO" id="GO:0006400">
    <property type="term" value="P:tRNA modification"/>
    <property type="evidence" value="ECO:0007669"/>
    <property type="project" value="TreeGrafter"/>
</dbReference>
<evidence type="ECO:0000256" key="3">
    <source>
        <dbReference type="ARBA" id="ARBA00022741"/>
    </source>
</evidence>
<keyword evidence="2" id="KW-0808">Transferase</keyword>
<evidence type="ECO:0000313" key="6">
    <source>
        <dbReference type="Proteomes" id="UP001152803"/>
    </source>
</evidence>
<dbReference type="GO" id="GO:0052381">
    <property type="term" value="F:tRNA dimethylallyltransferase activity"/>
    <property type="evidence" value="ECO:0007669"/>
    <property type="project" value="TreeGrafter"/>
</dbReference>
<accession>A0A9Q1HXR5</accession>
<evidence type="ECO:0000256" key="1">
    <source>
        <dbReference type="ARBA" id="ARBA00005842"/>
    </source>
</evidence>
<name>A0A9Q1HXR5_CONCO</name>
<evidence type="ECO:0000256" key="2">
    <source>
        <dbReference type="ARBA" id="ARBA00022679"/>
    </source>
</evidence>